<dbReference type="EMBL" id="JBHLUU010000020">
    <property type="protein sequence ID" value="MFC0474932.1"/>
    <property type="molecule type" value="Genomic_DNA"/>
</dbReference>
<gene>
    <name evidence="1" type="ORF">ACFFHF_06530</name>
</gene>
<name>A0ABV6KPM3_9BACI</name>
<keyword evidence="2" id="KW-1185">Reference proteome</keyword>
<reference evidence="1 2" key="1">
    <citation type="submission" date="2024-09" db="EMBL/GenBank/DDBJ databases">
        <authorList>
            <person name="Sun Q."/>
            <person name="Mori K."/>
        </authorList>
    </citation>
    <scope>NUCLEOTIDE SEQUENCE [LARGE SCALE GENOMIC DNA]</scope>
    <source>
        <strain evidence="1 2">CGMCC 1.9126</strain>
    </source>
</reference>
<evidence type="ECO:0000313" key="1">
    <source>
        <dbReference type="EMBL" id="MFC0474932.1"/>
    </source>
</evidence>
<evidence type="ECO:0000313" key="2">
    <source>
        <dbReference type="Proteomes" id="UP001589738"/>
    </source>
</evidence>
<dbReference type="Proteomes" id="UP001589738">
    <property type="component" value="Unassembled WGS sequence"/>
</dbReference>
<proteinExistence type="predicted"/>
<accession>A0ABV6KPM3</accession>
<comment type="caution">
    <text evidence="1">The sequence shown here is derived from an EMBL/GenBank/DDBJ whole genome shotgun (WGS) entry which is preliminary data.</text>
</comment>
<organism evidence="1 2">
    <name type="scientific">Robertmurraya beringensis</name>
    <dbReference type="NCBI Taxonomy" id="641660"/>
    <lineage>
        <taxon>Bacteria</taxon>
        <taxon>Bacillati</taxon>
        <taxon>Bacillota</taxon>
        <taxon>Bacilli</taxon>
        <taxon>Bacillales</taxon>
        <taxon>Bacillaceae</taxon>
        <taxon>Robertmurraya</taxon>
    </lineage>
</organism>
<dbReference type="RefSeq" id="WP_377057752.1">
    <property type="nucleotide sequence ID" value="NZ_JBHLUU010000020.1"/>
</dbReference>
<protein>
    <submittedName>
        <fullName evidence="1">Uncharacterized protein</fullName>
    </submittedName>
</protein>
<sequence length="275" mass="32467">MYVNKEIVANSSSNEKGIKIGPDAIRFKYVDDEIVKHSPLFVEGIIFAIGLDFVEVLQKDHKIVTVLTDRITHVKWPDKEVREAVSHCKHDGNCRCVELHRFVEEEKRGDKMSRNLKRSKKGRKTVKGDPHHCPHCGTYHSRLNPCRCKKKRPNHGRPCGCKQNHRHHDHRPCGCNKHHDHHEHRPCRCHEHHDHRPCRCHEHHGHHHHCNCCQDEHHKRHMHHHDCCHKNLVCFCDFAIPFCDDRFALRLAGLTDDLNFRFLQNRGRHVEMIVE</sequence>